<evidence type="ECO:0000313" key="1">
    <source>
        <dbReference type="EMBL" id="QJA46138.1"/>
    </source>
</evidence>
<dbReference type="EMBL" id="MT144003">
    <property type="protein sequence ID" value="QJA46138.1"/>
    <property type="molecule type" value="Genomic_DNA"/>
</dbReference>
<accession>A0A6H1ZF29</accession>
<dbReference type="EMBL" id="MT144611">
    <property type="protein sequence ID" value="QJH95039.1"/>
    <property type="molecule type" value="Genomic_DNA"/>
</dbReference>
<evidence type="ECO:0000313" key="2">
    <source>
        <dbReference type="EMBL" id="QJH95039.1"/>
    </source>
</evidence>
<gene>
    <name evidence="1" type="ORF">TM448A00317_0040</name>
    <name evidence="2" type="ORF">TM448B00343_0045</name>
</gene>
<name>A0A6H1ZF29_9ZZZZ</name>
<organism evidence="1">
    <name type="scientific">viral metagenome</name>
    <dbReference type="NCBI Taxonomy" id="1070528"/>
    <lineage>
        <taxon>unclassified sequences</taxon>
        <taxon>metagenomes</taxon>
        <taxon>organismal metagenomes</taxon>
    </lineage>
</organism>
<protein>
    <submittedName>
        <fullName evidence="1">Uncharacterized protein</fullName>
    </submittedName>
</protein>
<proteinExistence type="predicted"/>
<dbReference type="AlphaFoldDB" id="A0A6H1ZF29"/>
<sequence length="70" mass="8222">MEKREYIRHYKTTFIACPYCGYEDHDSWEVDFGGIEGTIENLECGDCGKSFRVSKYCEITYTTEKEQSDD</sequence>
<reference evidence="1" key="1">
    <citation type="submission" date="2020-03" db="EMBL/GenBank/DDBJ databases">
        <title>The deep terrestrial virosphere.</title>
        <authorList>
            <person name="Holmfeldt K."/>
            <person name="Nilsson E."/>
            <person name="Simone D."/>
            <person name="Lopez-Fernandez M."/>
            <person name="Wu X."/>
            <person name="de Brujin I."/>
            <person name="Lundin D."/>
            <person name="Andersson A."/>
            <person name="Bertilsson S."/>
            <person name="Dopson M."/>
        </authorList>
    </citation>
    <scope>NUCLEOTIDE SEQUENCE</scope>
    <source>
        <strain evidence="1">TM448A00317</strain>
        <strain evidence="2">TM448B00343</strain>
    </source>
</reference>